<name>A0A2P2JHX9_RHIMU</name>
<accession>A0A2P2JHX9</accession>
<dbReference type="EMBL" id="GGEC01012597">
    <property type="protein sequence ID" value="MBW93080.1"/>
    <property type="molecule type" value="Transcribed_RNA"/>
</dbReference>
<proteinExistence type="predicted"/>
<organism evidence="1">
    <name type="scientific">Rhizophora mucronata</name>
    <name type="common">Asiatic mangrove</name>
    <dbReference type="NCBI Taxonomy" id="61149"/>
    <lineage>
        <taxon>Eukaryota</taxon>
        <taxon>Viridiplantae</taxon>
        <taxon>Streptophyta</taxon>
        <taxon>Embryophyta</taxon>
        <taxon>Tracheophyta</taxon>
        <taxon>Spermatophyta</taxon>
        <taxon>Magnoliopsida</taxon>
        <taxon>eudicotyledons</taxon>
        <taxon>Gunneridae</taxon>
        <taxon>Pentapetalae</taxon>
        <taxon>rosids</taxon>
        <taxon>fabids</taxon>
        <taxon>Malpighiales</taxon>
        <taxon>Rhizophoraceae</taxon>
        <taxon>Rhizophora</taxon>
    </lineage>
</organism>
<sequence>MIMRCREMRKFTTINFPFLSTINNIGARASKRLL</sequence>
<evidence type="ECO:0000313" key="1">
    <source>
        <dbReference type="EMBL" id="MBW93080.1"/>
    </source>
</evidence>
<reference evidence="1" key="1">
    <citation type="submission" date="2018-02" db="EMBL/GenBank/DDBJ databases">
        <title>Rhizophora mucronata_Transcriptome.</title>
        <authorList>
            <person name="Meera S.P."/>
            <person name="Sreeshan A."/>
            <person name="Augustine A."/>
        </authorList>
    </citation>
    <scope>NUCLEOTIDE SEQUENCE</scope>
    <source>
        <tissue evidence="1">Leaf</tissue>
    </source>
</reference>
<dbReference type="AlphaFoldDB" id="A0A2P2JHX9"/>
<protein>
    <submittedName>
        <fullName evidence="1">Uncharacterized protein</fullName>
    </submittedName>
</protein>